<accession>A0ABQ6HA44</accession>
<evidence type="ECO:0000313" key="4">
    <source>
        <dbReference type="Proteomes" id="UP001157134"/>
    </source>
</evidence>
<keyword evidence="1" id="KW-0732">Signal</keyword>
<dbReference type="Pfam" id="PF16036">
    <property type="entry name" value="Chalcone_3"/>
    <property type="match status" value="1"/>
</dbReference>
<keyword evidence="4" id="KW-1185">Reference proteome</keyword>
<protein>
    <recommendedName>
        <fullName evidence="2">Chalcone isomerase domain-containing protein</fullName>
    </recommendedName>
</protein>
<dbReference type="Proteomes" id="UP001157134">
    <property type="component" value="Unassembled WGS sequence"/>
</dbReference>
<evidence type="ECO:0000313" key="3">
    <source>
        <dbReference type="EMBL" id="GLX85003.1"/>
    </source>
</evidence>
<comment type="caution">
    <text evidence="3">The sequence shown here is derived from an EMBL/GenBank/DDBJ whole genome shotgun (WGS) entry which is preliminary data.</text>
</comment>
<gene>
    <name evidence="3" type="ORF">tloyanaT_12550</name>
</gene>
<evidence type="ECO:0000256" key="1">
    <source>
        <dbReference type="SAM" id="SignalP"/>
    </source>
</evidence>
<proteinExistence type="predicted"/>
<dbReference type="InterPro" id="IPR016087">
    <property type="entry name" value="Chalcone_isomerase"/>
</dbReference>
<dbReference type="RefSeq" id="WP_284296718.1">
    <property type="nucleotide sequence ID" value="NZ_BSSV01000002.1"/>
</dbReference>
<reference evidence="3 4" key="1">
    <citation type="submission" date="2023-03" db="EMBL/GenBank/DDBJ databases">
        <title>Thalassotalea loyana LMG 22536T draft genome sequence.</title>
        <authorList>
            <person name="Sawabe T."/>
        </authorList>
    </citation>
    <scope>NUCLEOTIDE SEQUENCE [LARGE SCALE GENOMIC DNA]</scope>
    <source>
        <strain evidence="3 4">LMG 22536</strain>
    </source>
</reference>
<feature type="chain" id="PRO_5046339216" description="Chalcone isomerase domain-containing protein" evidence="1">
    <location>
        <begin position="31"/>
        <end position="183"/>
    </location>
</feature>
<name>A0ABQ6HA44_9GAMM</name>
<feature type="domain" description="Chalcone isomerase" evidence="2">
    <location>
        <begin position="77"/>
        <end position="178"/>
    </location>
</feature>
<sequence>MSNTNSSLLKLIKQATLCSALTLSSTFAYSQPLQLNEIQSTYKEVGSAKFRVLFWDIYQSRLASPSGKYDPDETYLFEITYLRDIKSKDLIERTIEQWEHIGLEESQYQGYLGHIQALWPDISKGDKLSMYVTNELTAFYYNDSFRGIVEDPNFAGDFVAIWLSENTSQPSLRRQLLGENNAE</sequence>
<organism evidence="3 4">
    <name type="scientific">Thalassotalea loyana</name>
    <dbReference type="NCBI Taxonomy" id="280483"/>
    <lineage>
        <taxon>Bacteria</taxon>
        <taxon>Pseudomonadati</taxon>
        <taxon>Pseudomonadota</taxon>
        <taxon>Gammaproteobacteria</taxon>
        <taxon>Alteromonadales</taxon>
        <taxon>Colwelliaceae</taxon>
        <taxon>Thalassotalea</taxon>
    </lineage>
</organism>
<dbReference type="EMBL" id="BSSV01000002">
    <property type="protein sequence ID" value="GLX85003.1"/>
    <property type="molecule type" value="Genomic_DNA"/>
</dbReference>
<feature type="signal peptide" evidence="1">
    <location>
        <begin position="1"/>
        <end position="30"/>
    </location>
</feature>
<evidence type="ECO:0000259" key="2">
    <source>
        <dbReference type="Pfam" id="PF16036"/>
    </source>
</evidence>